<dbReference type="EMBL" id="JARQWQ010000107">
    <property type="protein sequence ID" value="KAK2550729.1"/>
    <property type="molecule type" value="Genomic_DNA"/>
</dbReference>
<dbReference type="Proteomes" id="UP001249851">
    <property type="component" value="Unassembled WGS sequence"/>
</dbReference>
<evidence type="ECO:0000313" key="3">
    <source>
        <dbReference type="EMBL" id="KAK2550729.1"/>
    </source>
</evidence>
<keyword evidence="4" id="KW-1185">Reference proteome</keyword>
<reference evidence="3" key="2">
    <citation type="journal article" date="2023" name="Science">
        <title>Genomic signatures of disease resistance in endangered staghorn corals.</title>
        <authorList>
            <person name="Vollmer S.V."/>
            <person name="Selwyn J.D."/>
            <person name="Despard B.A."/>
            <person name="Roesel C.L."/>
        </authorList>
    </citation>
    <scope>NUCLEOTIDE SEQUENCE</scope>
    <source>
        <strain evidence="3">K2</strain>
    </source>
</reference>
<reference evidence="3" key="1">
    <citation type="journal article" date="2023" name="G3 (Bethesda)">
        <title>Whole genome assembly and annotation of the endangered Caribbean coral Acropora cervicornis.</title>
        <authorList>
            <person name="Selwyn J.D."/>
            <person name="Vollmer S.V."/>
        </authorList>
    </citation>
    <scope>NUCLEOTIDE SEQUENCE</scope>
    <source>
        <strain evidence="3">K2</strain>
    </source>
</reference>
<dbReference type="Pfam" id="PF24764">
    <property type="entry name" value="rva_4"/>
    <property type="match status" value="1"/>
</dbReference>
<feature type="chain" id="PRO_5041927599" description="Integrase core domain-containing protein" evidence="1">
    <location>
        <begin position="21"/>
        <end position="417"/>
    </location>
</feature>
<evidence type="ECO:0000259" key="2">
    <source>
        <dbReference type="Pfam" id="PF24764"/>
    </source>
</evidence>
<keyword evidence="1" id="KW-0732">Signal</keyword>
<gene>
    <name evidence="3" type="ORF">P5673_028614</name>
</gene>
<dbReference type="InterPro" id="IPR058913">
    <property type="entry name" value="Integrase_dom_put"/>
</dbReference>
<protein>
    <recommendedName>
        <fullName evidence="2">Integrase core domain-containing protein</fullName>
    </recommendedName>
</protein>
<evidence type="ECO:0000256" key="1">
    <source>
        <dbReference type="SAM" id="SignalP"/>
    </source>
</evidence>
<feature type="domain" description="Integrase core" evidence="2">
    <location>
        <begin position="151"/>
        <end position="332"/>
    </location>
</feature>
<proteinExistence type="predicted"/>
<name>A0AAD9UUS0_ACRCE</name>
<sequence length="417" mass="48396">MLSGCLLYFLVILAMHNVHAVLPPCVDTLTRLDRNSLIEHYFHLGFDYSEILGFLLLCHGIQISLRQLKQILSSNGLFRRRAYSSPRQVITAVERELRGSGSLLGYRQMHQRLRCQYRFTVDRESVRLILQSLDPDGVEKRSRPRLRRRQYHSKGPNYIWHIDGYDKLKPYGFCVHGAIDGYSRRIMWLEVGRSNNNPRLIASYFLDCVKELVGVPRIIRGDQGTENVNVAAIQRFFRYDDQADFAGEKSFLYGRSVSNQRIEAWWGFLRRSDTEWWINFFKDLKDQGLYNETDLFQVECLLFCFMPVLQDELRRVVQEWNLHKIRPSSNESSPPGRPETLYFLPELTSTSSYLNNIKAIDIDVAEDVCCESPDTDVPDSFAELAQIIMDEKGLEMPSSPQSALNLYLELLSSIEDI</sequence>
<dbReference type="PANTHER" id="PTHR46791">
    <property type="entry name" value="EXPRESSED PROTEIN"/>
    <property type="match status" value="1"/>
</dbReference>
<accession>A0AAD9UUS0</accession>
<dbReference type="PANTHER" id="PTHR46791:SF13">
    <property type="entry name" value="CLR5 DOMAIN-CONTAINING PROTEIN"/>
    <property type="match status" value="1"/>
</dbReference>
<organism evidence="3 4">
    <name type="scientific">Acropora cervicornis</name>
    <name type="common">Staghorn coral</name>
    <dbReference type="NCBI Taxonomy" id="6130"/>
    <lineage>
        <taxon>Eukaryota</taxon>
        <taxon>Metazoa</taxon>
        <taxon>Cnidaria</taxon>
        <taxon>Anthozoa</taxon>
        <taxon>Hexacorallia</taxon>
        <taxon>Scleractinia</taxon>
        <taxon>Astrocoeniina</taxon>
        <taxon>Acroporidae</taxon>
        <taxon>Acropora</taxon>
    </lineage>
</organism>
<dbReference type="InterPro" id="IPR012337">
    <property type="entry name" value="RNaseH-like_sf"/>
</dbReference>
<evidence type="ECO:0000313" key="4">
    <source>
        <dbReference type="Proteomes" id="UP001249851"/>
    </source>
</evidence>
<dbReference type="AlphaFoldDB" id="A0AAD9UUS0"/>
<feature type="signal peptide" evidence="1">
    <location>
        <begin position="1"/>
        <end position="20"/>
    </location>
</feature>
<dbReference type="SUPFAM" id="SSF53098">
    <property type="entry name" value="Ribonuclease H-like"/>
    <property type="match status" value="1"/>
</dbReference>
<comment type="caution">
    <text evidence="3">The sequence shown here is derived from an EMBL/GenBank/DDBJ whole genome shotgun (WGS) entry which is preliminary data.</text>
</comment>